<dbReference type="InterPro" id="IPR027417">
    <property type="entry name" value="P-loop_NTPase"/>
</dbReference>
<proteinExistence type="predicted"/>
<dbReference type="EMBL" id="BJOV01000003">
    <property type="protein sequence ID" value="GEE01451.1"/>
    <property type="molecule type" value="Genomic_DNA"/>
</dbReference>
<dbReference type="OrthoDB" id="5125686at2"/>
<dbReference type="Proteomes" id="UP000444960">
    <property type="component" value="Unassembled WGS sequence"/>
</dbReference>
<evidence type="ECO:0000313" key="1">
    <source>
        <dbReference type="EMBL" id="GEE01451.1"/>
    </source>
</evidence>
<dbReference type="AlphaFoldDB" id="A0A7I9V8K5"/>
<dbReference type="Gene3D" id="3.40.50.300">
    <property type="entry name" value="P-loop containing nucleotide triphosphate hydrolases"/>
    <property type="match status" value="1"/>
</dbReference>
<protein>
    <submittedName>
        <fullName evidence="1">Uncharacterized protein</fullName>
    </submittedName>
</protein>
<dbReference type="RefSeq" id="WP_161895245.1">
    <property type="nucleotide sequence ID" value="NZ_BJOV01000003.1"/>
</dbReference>
<dbReference type="Pfam" id="PF13481">
    <property type="entry name" value="AAA_25"/>
    <property type="match status" value="1"/>
</dbReference>
<sequence>MTIAITNDSTTTEVAQRLFGALHANGEIDENGASREVSELARFVPRLLALGPDKLVALAEEAEQGLLSWPELMTLVSAQTGVRQSAVLAAATTTEPLSIGLDALGEVDVDMLDADQEPARCPYLGGLIAERGLTTLSGPGGSAKTWAIQSACLDAAEAADWESSSAVYLDLDGNGVTNLYSRLMLLGAPAEAIRRRAVNVVDPAQLAASEQISTADALSRVLRGLEQHPPKLVAIDSMSKGLSAMGGEENSAADCNKLFALVEVLRTLTSVVIIDHVGHETADRPRGASAKIDTPDNVIMLIPARKSKAGEGESATPPSLPEDVVAVGRLRAVKDRHGSLIGHLGSHGDDSLGTLTVRRGEPWTVEVVSAGSIVKEAAAAKAAERTAGTDSETLRRAEIARLIDESDPDGIAPTELIEALASHADAAIQMSRTRARAWVEEVLDEWTGAGRVRSQPFRRGTRVIGVDGAPGAAPEGFATVAERALVGFGPVAVAPAPAVEQSTTPRWPEPAEVGAAVQEAC</sequence>
<keyword evidence="2" id="KW-1185">Reference proteome</keyword>
<dbReference type="SUPFAM" id="SSF52540">
    <property type="entry name" value="P-loop containing nucleoside triphosphate hydrolases"/>
    <property type="match status" value="1"/>
</dbReference>
<organism evidence="1 2">
    <name type="scientific">Gordonia spumicola</name>
    <dbReference type="NCBI Taxonomy" id="589161"/>
    <lineage>
        <taxon>Bacteria</taxon>
        <taxon>Bacillati</taxon>
        <taxon>Actinomycetota</taxon>
        <taxon>Actinomycetes</taxon>
        <taxon>Mycobacteriales</taxon>
        <taxon>Gordoniaceae</taxon>
        <taxon>Gordonia</taxon>
    </lineage>
</organism>
<comment type="caution">
    <text evidence="1">The sequence shown here is derived from an EMBL/GenBank/DDBJ whole genome shotgun (WGS) entry which is preliminary data.</text>
</comment>
<gene>
    <name evidence="1" type="ORF">nbrc107696_18970</name>
</gene>
<accession>A0A7I9V8K5</accession>
<reference evidence="2" key="1">
    <citation type="submission" date="2019-06" db="EMBL/GenBank/DDBJ databases">
        <title>Gordonia isolated from sludge of a wastewater treatment plant.</title>
        <authorList>
            <person name="Tamura T."/>
            <person name="Aoyama K."/>
            <person name="Kang Y."/>
            <person name="Saito S."/>
            <person name="Akiyama N."/>
            <person name="Yazawa K."/>
            <person name="Gonoi T."/>
            <person name="Mikami Y."/>
        </authorList>
    </citation>
    <scope>NUCLEOTIDE SEQUENCE [LARGE SCALE GENOMIC DNA]</scope>
    <source>
        <strain evidence="2">NBRC 107696</strain>
    </source>
</reference>
<evidence type="ECO:0000313" key="2">
    <source>
        <dbReference type="Proteomes" id="UP000444960"/>
    </source>
</evidence>
<name>A0A7I9V8K5_9ACTN</name>